<dbReference type="Pfam" id="PF08306">
    <property type="entry name" value="Glyco_hydro_98M"/>
    <property type="match status" value="1"/>
</dbReference>
<feature type="domain" description="3-keto-alpha-glucoside-1,2-lyase/3-keto-2-hydroxy-glucal hydratase" evidence="3">
    <location>
        <begin position="971"/>
        <end position="1127"/>
    </location>
</feature>
<dbReference type="EMBL" id="BMHE01000006">
    <property type="protein sequence ID" value="GGI46571.1"/>
    <property type="molecule type" value="Genomic_DNA"/>
</dbReference>
<evidence type="ECO:0008006" key="8">
    <source>
        <dbReference type="Google" id="ProtNLM"/>
    </source>
</evidence>
<feature type="domain" description="3-keto-alpha-glucoside-1,2-lyase/3-keto-2-hydroxy-glucal hydratase" evidence="3">
    <location>
        <begin position="757"/>
        <end position="898"/>
    </location>
</feature>
<name>A0ABQ2BV38_9BACL</name>
<evidence type="ECO:0000259" key="5">
    <source>
        <dbReference type="Pfam" id="PF08307"/>
    </source>
</evidence>
<dbReference type="Pfam" id="PF08307">
    <property type="entry name" value="Glyco_hydro_98C"/>
    <property type="match status" value="1"/>
</dbReference>
<dbReference type="Gene3D" id="3.30.2330.20">
    <property type="entry name" value="family 98 glycoside hydrolase"/>
    <property type="match status" value="1"/>
</dbReference>
<dbReference type="InterPro" id="IPR011071">
    <property type="entry name" value="Lyase_8-like_C"/>
</dbReference>
<keyword evidence="1" id="KW-0732">Signal</keyword>
<evidence type="ECO:0000313" key="7">
    <source>
        <dbReference type="Proteomes" id="UP000615455"/>
    </source>
</evidence>
<dbReference type="Gene3D" id="2.60.120.560">
    <property type="entry name" value="Exo-inulinase, domain 1"/>
    <property type="match status" value="2"/>
</dbReference>
<dbReference type="Gene3D" id="2.60.220.10">
    <property type="entry name" value="Polysaccharide lyase family 8-like, C-terminal"/>
    <property type="match status" value="1"/>
</dbReference>
<comment type="caution">
    <text evidence="6">The sequence shown here is derived from an EMBL/GenBank/DDBJ whole genome shotgun (WGS) entry which is preliminary data.</text>
</comment>
<dbReference type="Gene3D" id="2.60.40.1080">
    <property type="match status" value="1"/>
</dbReference>
<evidence type="ECO:0000259" key="3">
    <source>
        <dbReference type="Pfam" id="PF06439"/>
    </source>
</evidence>
<dbReference type="Proteomes" id="UP000615455">
    <property type="component" value="Unassembled WGS sequence"/>
</dbReference>
<dbReference type="InterPro" id="IPR010496">
    <property type="entry name" value="AL/BT2_dom"/>
</dbReference>
<dbReference type="RefSeq" id="WP_189010415.1">
    <property type="nucleotide sequence ID" value="NZ_BMHE01000006.1"/>
</dbReference>
<gene>
    <name evidence="6" type="ORF">GCM10008018_17760</name>
</gene>
<organism evidence="6 7">
    <name type="scientific">Paenibacillus marchantiophytorum</name>
    <dbReference type="NCBI Taxonomy" id="1619310"/>
    <lineage>
        <taxon>Bacteria</taxon>
        <taxon>Bacillati</taxon>
        <taxon>Bacillota</taxon>
        <taxon>Bacilli</taxon>
        <taxon>Bacillales</taxon>
        <taxon>Paenibacillaceae</taxon>
        <taxon>Paenibacillus</taxon>
    </lineage>
</organism>
<accession>A0ABQ2BV38</accession>
<feature type="chain" id="PRO_5046810103" description="DUF1080 domain-containing protein" evidence="1">
    <location>
        <begin position="36"/>
        <end position="1401"/>
    </location>
</feature>
<keyword evidence="7" id="KW-1185">Reference proteome</keyword>
<feature type="signal peptide" evidence="1">
    <location>
        <begin position="1"/>
        <end position="35"/>
    </location>
</feature>
<dbReference type="Pfam" id="PF06439">
    <property type="entry name" value="3keto-disac_hyd"/>
    <property type="match status" value="2"/>
</dbReference>
<feature type="domain" description="Glycosyl hydrolase family 98 central" evidence="4">
    <location>
        <begin position="35"/>
        <end position="335"/>
    </location>
</feature>
<sequence>MVKNCIIKVSMLMLSFILVFAVAVPLLAPVQTAHAAVPLRKVIDNNHPLFVMQVVMGPNTNGDPAFRRDNNKKWDVKQAWASVPDDVKPYVAFVLHPGHNSWMNTDDARKWVEDNMKEGKDLNIPLFVLFGESPTKDTSSLTGYAWLEQLFQKYPNMMGTAVSELTGVSGSIPSLLAMESQYGGFHIQSSMEDTDVFANKMQTKSYYDSVAMYKDNFIYSPKQIHKNINKMAGEAEGFWLSGAAGNWGPYYDSYAFYGCGAFGVNTNGGGKSEKCRRSVPENLYAMNMLDQYQMGATVYHFENQLDIPALNDAYTPLFSQSILPTMRYIIQHPAPSKAQVTSQIKVAYSASQGLMTALNDNDGGRAMLYEGLYENPPDYLNQQGLYYLPRTTGRYYVIPQFSASAPASALTPFANVLTKSSYESQFKTIPDKVAYMNSKYPATYTGDAFAQKVNNQWLVYNSKYTTNTYQNAFLPLSAGSAFKEIDFTDITPHSYALVEDGSTSLQVELNNYRTDHTQDLYVPGGDRGLDFTDYYEAYSFVPDPKDSSLRLDTIKVKTSNKPVLTISGYDQHYTYAESFDSAADVYTLSVNHNGPVHIQLDTVAGDGSGWTLADDGDANIIYTGTWTNSGAADDYQSTYRTSSAANASAQYKFFGTSVEWLGRTTSSGGTADVYIDGVLWAKDVSTSSAAPQSGQVLFSKTGLSNYTHTIKIVNKSGTIGVDRFSYAAAETPMPKALNLNDFSFATAESDQDNQLGSEHWTITNGNMKGEPWVGPWGADELVYNKKQKYADFTYELDVNTSIGTPVRAVFRGDPMAGTSYSLFLDPTNWNVFKDATNEQIKLYKDDHTLLAASTALTLATNTWYHIKIVATGSQIQCYINNTLVITKTDTSYSTGYTGVKINSNIGGKNDFVYFDNPKVTVNGTVSYSSDFSSWSTAADWVGDGAMVFPNWPVRTSFEFPWQWASTGNGTWAVQTDDTIRTSGESGIYTGTSNAGTTSQVSAGDANWSDYIYSSMVKFKTGSVYDASLRFRIQDTNNQYGLTLDGNSNRVKLSKQVGGTWSTISTANGITFAPEKWYNVAVRAIDDFISVSVNGVTVLQANDSTYKTGKVGLALYNGTAANFDDAWLAQLKVDTSVDVPLSSLSVTSGSSTITTNDGNLQMSAAQSPANATNSDFTWAVFESDAVTPTTKATIDGKGLLHALNNGTVSVAALSNDGSTIKAWKNIVISGQTVGNPIVAIDPVSVITVKDTLPALPSTVKVRYNNNTTGTANVVWNTVTSSQVALSTTPYANGQSQGKFTVSGTVTGTGLKATAYVVVTPKITGGLAVTQNVTHGVLTTTPYTYTTLTFDCGGGTTFNGISRLVWWDTYVNTSTMTAGQNITVQGTLDALPYQKVTITIHAN</sequence>
<dbReference type="SUPFAM" id="SSF49899">
    <property type="entry name" value="Concanavalin A-like lectins/glucanases"/>
    <property type="match status" value="2"/>
</dbReference>
<evidence type="ECO:0000259" key="4">
    <source>
        <dbReference type="Pfam" id="PF08306"/>
    </source>
</evidence>
<dbReference type="Gene3D" id="2.60.120.260">
    <property type="entry name" value="Galactose-binding domain-like"/>
    <property type="match status" value="1"/>
</dbReference>
<evidence type="ECO:0000313" key="6">
    <source>
        <dbReference type="EMBL" id="GGI46571.1"/>
    </source>
</evidence>
<dbReference type="Gene3D" id="3.20.20.80">
    <property type="entry name" value="Glycosidases"/>
    <property type="match status" value="1"/>
</dbReference>
<dbReference type="Pfam" id="PF02368">
    <property type="entry name" value="Big_2"/>
    <property type="match status" value="1"/>
</dbReference>
<feature type="domain" description="BIG2" evidence="2">
    <location>
        <begin position="1149"/>
        <end position="1217"/>
    </location>
</feature>
<dbReference type="InterPro" id="IPR013190">
    <property type="entry name" value="GH98_C"/>
</dbReference>
<proteinExistence type="predicted"/>
<evidence type="ECO:0000256" key="1">
    <source>
        <dbReference type="SAM" id="SignalP"/>
    </source>
</evidence>
<reference evidence="7" key="1">
    <citation type="journal article" date="2019" name="Int. J. Syst. Evol. Microbiol.">
        <title>The Global Catalogue of Microorganisms (GCM) 10K type strain sequencing project: providing services to taxonomists for standard genome sequencing and annotation.</title>
        <authorList>
            <consortium name="The Broad Institute Genomics Platform"/>
            <consortium name="The Broad Institute Genome Sequencing Center for Infectious Disease"/>
            <person name="Wu L."/>
            <person name="Ma J."/>
        </authorList>
    </citation>
    <scope>NUCLEOTIDE SEQUENCE [LARGE SCALE GENOMIC DNA]</scope>
    <source>
        <strain evidence="7">CGMCC 1.15043</strain>
    </source>
</reference>
<feature type="domain" description="Glycosyl hydrolase family 98 C-terminal" evidence="5">
    <location>
        <begin position="379"/>
        <end position="600"/>
    </location>
</feature>
<dbReference type="InterPro" id="IPR013320">
    <property type="entry name" value="ConA-like_dom_sf"/>
</dbReference>
<dbReference type="InterPro" id="IPR013191">
    <property type="entry name" value="GH98_central"/>
</dbReference>
<dbReference type="InterPro" id="IPR003343">
    <property type="entry name" value="Big_2"/>
</dbReference>
<evidence type="ECO:0000259" key="2">
    <source>
        <dbReference type="Pfam" id="PF02368"/>
    </source>
</evidence>
<protein>
    <recommendedName>
        <fullName evidence="8">DUF1080 domain-containing protein</fullName>
    </recommendedName>
</protein>